<dbReference type="Gramene" id="Kaladp0016s0098.1.v1.1">
    <property type="protein sequence ID" value="Kaladp0016s0098.1.v1.1.CDS.1"/>
    <property type="gene ID" value="Kaladp0016s0098.v1.1"/>
</dbReference>
<protein>
    <recommendedName>
        <fullName evidence="1">J domain-containing protein</fullName>
    </recommendedName>
</protein>
<organism evidence="2 3">
    <name type="scientific">Kalanchoe fedtschenkoi</name>
    <name type="common">Lavender scallops</name>
    <name type="synonym">South American air plant</name>
    <dbReference type="NCBI Taxonomy" id="63787"/>
    <lineage>
        <taxon>Eukaryota</taxon>
        <taxon>Viridiplantae</taxon>
        <taxon>Streptophyta</taxon>
        <taxon>Embryophyta</taxon>
        <taxon>Tracheophyta</taxon>
        <taxon>Spermatophyta</taxon>
        <taxon>Magnoliopsida</taxon>
        <taxon>eudicotyledons</taxon>
        <taxon>Gunneridae</taxon>
        <taxon>Pentapetalae</taxon>
        <taxon>Saxifragales</taxon>
        <taxon>Crassulaceae</taxon>
        <taxon>Kalanchoe</taxon>
    </lineage>
</organism>
<dbReference type="InterPro" id="IPR001623">
    <property type="entry name" value="DnaJ_domain"/>
</dbReference>
<dbReference type="OMA" id="SWTEKPR"/>
<proteinExistence type="predicted"/>
<keyword evidence="3" id="KW-1185">Reference proteome</keyword>
<dbReference type="InterPro" id="IPR018253">
    <property type="entry name" value="DnaJ_domain_CS"/>
</dbReference>
<dbReference type="PRINTS" id="PR00625">
    <property type="entry name" value="JDOMAIN"/>
</dbReference>
<reference evidence="2" key="1">
    <citation type="submission" date="2021-01" db="UniProtKB">
        <authorList>
            <consortium name="EnsemblPlants"/>
        </authorList>
    </citation>
    <scope>IDENTIFICATION</scope>
</reference>
<evidence type="ECO:0000313" key="3">
    <source>
        <dbReference type="Proteomes" id="UP000594263"/>
    </source>
</evidence>
<dbReference type="InterPro" id="IPR036869">
    <property type="entry name" value="J_dom_sf"/>
</dbReference>
<feature type="domain" description="J" evidence="1">
    <location>
        <begin position="55"/>
        <end position="118"/>
    </location>
</feature>
<sequence length="156" mass="16994">MATSSSLTSAAPVSSLKFSGKCYTQRPDSVRLRPSQICAAHASVERPGSSTSAASLYDVLGIQTSATCQEIKQAYRRLARVSHPDAASSGADDDFIRIHSAYATLSDPEKRADYDSTMFMRRRPVSSFGLSAASYGYSTAAMPVYSNKRWETDQCW</sequence>
<evidence type="ECO:0000313" key="2">
    <source>
        <dbReference type="EnsemblPlants" id="Kaladp0016s0098.1.v1.1.CDS.1"/>
    </source>
</evidence>
<dbReference type="AlphaFoldDB" id="A0A7N0T098"/>
<dbReference type="Pfam" id="PF00226">
    <property type="entry name" value="DnaJ"/>
    <property type="match status" value="1"/>
</dbReference>
<dbReference type="PANTHER" id="PTHR45432">
    <property type="entry name" value="CHAPERONE PROTEIN DNAJ 11, CHLOROPLASTIC-LIKE"/>
    <property type="match status" value="1"/>
</dbReference>
<dbReference type="PROSITE" id="PS00636">
    <property type="entry name" value="DNAJ_1"/>
    <property type="match status" value="1"/>
</dbReference>
<dbReference type="EnsemblPlants" id="Kaladp0016s0098.1.v1.1">
    <property type="protein sequence ID" value="Kaladp0016s0098.1.v1.1.CDS.1"/>
    <property type="gene ID" value="Kaladp0016s0098.v1.1"/>
</dbReference>
<dbReference type="Proteomes" id="UP000594263">
    <property type="component" value="Unplaced"/>
</dbReference>
<dbReference type="SMART" id="SM00271">
    <property type="entry name" value="DnaJ"/>
    <property type="match status" value="1"/>
</dbReference>
<name>A0A7N0T098_KALFE</name>
<accession>A0A7N0T098</accession>
<dbReference type="PROSITE" id="PS50076">
    <property type="entry name" value="DNAJ_2"/>
    <property type="match status" value="1"/>
</dbReference>
<dbReference type="PANTHER" id="PTHR45432:SF2">
    <property type="entry name" value="CHAPERONE PROTEIN DNAJ 11, CHLOROPLASTIC"/>
    <property type="match status" value="1"/>
</dbReference>
<evidence type="ECO:0000259" key="1">
    <source>
        <dbReference type="PROSITE" id="PS50076"/>
    </source>
</evidence>
<dbReference type="Gene3D" id="1.10.287.110">
    <property type="entry name" value="DnaJ domain"/>
    <property type="match status" value="1"/>
</dbReference>
<dbReference type="CDD" id="cd06257">
    <property type="entry name" value="DnaJ"/>
    <property type="match status" value="1"/>
</dbReference>
<dbReference type="SUPFAM" id="SSF46565">
    <property type="entry name" value="Chaperone J-domain"/>
    <property type="match status" value="1"/>
</dbReference>